<sequence length="46" mass="5703">MREVFIENIFKKDYKRIIKQQWNITKVDKVIEILINDDILPERIKD</sequence>
<protein>
    <recommendedName>
        <fullName evidence="3">Type II toxin-antitoxin system mRNA interferase toxin, RelE/StbE family</fullName>
    </recommendedName>
</protein>
<evidence type="ECO:0000313" key="1">
    <source>
        <dbReference type="EMBL" id="TKX32572.1"/>
    </source>
</evidence>
<keyword evidence="2" id="KW-1185">Reference proteome</keyword>
<organism evidence="1 2">
    <name type="scientific">Campylobacter aviculae</name>
    <dbReference type="NCBI Taxonomy" id="2510190"/>
    <lineage>
        <taxon>Bacteria</taxon>
        <taxon>Pseudomonadati</taxon>
        <taxon>Campylobacterota</taxon>
        <taxon>Epsilonproteobacteria</taxon>
        <taxon>Campylobacterales</taxon>
        <taxon>Campylobacteraceae</taxon>
        <taxon>Campylobacter</taxon>
    </lineage>
</organism>
<dbReference type="Pfam" id="PF15738">
    <property type="entry name" value="YafQ_toxin"/>
    <property type="match status" value="1"/>
</dbReference>
<dbReference type="InterPro" id="IPR004386">
    <property type="entry name" value="Toxin_YafQ-like"/>
</dbReference>
<accession>A0A4V6DWT4</accession>
<dbReference type="RefSeq" id="WP_137621938.1">
    <property type="nucleotide sequence ID" value="NZ_NXMA01000004.1"/>
</dbReference>
<reference evidence="1 2" key="1">
    <citation type="submission" date="2018-05" db="EMBL/GenBank/DDBJ databases">
        <title>Novel Campyloabacter and Helicobacter Species and Strains.</title>
        <authorList>
            <person name="Mannion A.J."/>
            <person name="Shen Z."/>
            <person name="Fox J.G."/>
        </authorList>
    </citation>
    <scope>NUCLEOTIDE SEQUENCE [LARGE SCALE GENOMIC DNA]</scope>
    <source>
        <strain evidence="2">MIT17-670</strain>
    </source>
</reference>
<dbReference type="Proteomes" id="UP000310353">
    <property type="component" value="Unassembled WGS sequence"/>
</dbReference>
<dbReference type="EMBL" id="NXMA01000004">
    <property type="protein sequence ID" value="TKX32572.1"/>
    <property type="molecule type" value="Genomic_DNA"/>
</dbReference>
<dbReference type="AlphaFoldDB" id="A0A4V6DWT4"/>
<name>A0A4V6DWT4_9BACT</name>
<gene>
    <name evidence="1" type="ORF">CQA76_02835</name>
</gene>
<dbReference type="InterPro" id="IPR035093">
    <property type="entry name" value="RelE/ParE_toxin_dom_sf"/>
</dbReference>
<evidence type="ECO:0000313" key="2">
    <source>
        <dbReference type="Proteomes" id="UP000310353"/>
    </source>
</evidence>
<dbReference type="Gene3D" id="3.30.2310.20">
    <property type="entry name" value="RelE-like"/>
    <property type="match status" value="1"/>
</dbReference>
<dbReference type="SUPFAM" id="SSF143011">
    <property type="entry name" value="RelE-like"/>
    <property type="match status" value="1"/>
</dbReference>
<evidence type="ECO:0008006" key="3">
    <source>
        <dbReference type="Google" id="ProtNLM"/>
    </source>
</evidence>
<proteinExistence type="predicted"/>
<comment type="caution">
    <text evidence="1">The sequence shown here is derived from an EMBL/GenBank/DDBJ whole genome shotgun (WGS) entry which is preliminary data.</text>
</comment>
<dbReference type="OrthoDB" id="7030467at2"/>